<sequence length="300" mass="33341">MEEYDVFRVIANDEFFQQFLDKERCPDVKPNVVLSVAEQIKKLSEVITLMDKELQKQVLSNHEGLLSQATWVEKLEEVLAVMQTHVQSLLSAVERLRTKIVEPFSKIETQTVMLSRLHATSDLLRRVARIQHLVKRLNSQMKLADINKAAQSLSELDRNGYKDIMGSHEVGPRSKEGDMGSNGVGPRSKEGNKGSHGVGPRKRKETREVMETKEKEGNKGSHGVGPRSKEGDKGSNEVGPRSKEEDKGSNEVGPRSKEGNKGSHGVGPRSKEGDKGSHGVGPRNKEGEDMVNLCLRNIME</sequence>
<dbReference type="Pfam" id="PF10392">
    <property type="entry name" value="COG5_N"/>
    <property type="match status" value="1"/>
</dbReference>
<reference evidence="3" key="1">
    <citation type="submission" date="2021-03" db="EMBL/GenBank/DDBJ databases">
        <authorList>
            <person name="Tran Van P."/>
        </authorList>
    </citation>
    <scope>NUCLEOTIDE SEQUENCE</scope>
</reference>
<name>A0ABN7NQZ9_TIMPD</name>
<evidence type="ECO:0000259" key="2">
    <source>
        <dbReference type="Pfam" id="PF10392"/>
    </source>
</evidence>
<evidence type="ECO:0000313" key="3">
    <source>
        <dbReference type="EMBL" id="CAG2056809.1"/>
    </source>
</evidence>
<comment type="caution">
    <text evidence="3">The sequence shown here is derived from an EMBL/GenBank/DDBJ whole genome shotgun (WGS) entry which is preliminary data.</text>
</comment>
<dbReference type="EMBL" id="CAJPIN010004394">
    <property type="protein sequence ID" value="CAG2056809.1"/>
    <property type="molecule type" value="Genomic_DNA"/>
</dbReference>
<evidence type="ECO:0000256" key="1">
    <source>
        <dbReference type="SAM" id="MobiDB-lite"/>
    </source>
</evidence>
<feature type="domain" description="Conserved oligomeric Golgi complex subunit 5 N-terminal" evidence="2">
    <location>
        <begin position="32"/>
        <end position="137"/>
    </location>
</feature>
<dbReference type="PANTHER" id="PTHR13228:SF3">
    <property type="entry name" value="CONSERVED OLIGOMERIC GOLGI COMPLEX SUBUNIT 5"/>
    <property type="match status" value="1"/>
</dbReference>
<organism evidence="3 4">
    <name type="scientific">Timema podura</name>
    <name type="common">Walking stick</name>
    <dbReference type="NCBI Taxonomy" id="61482"/>
    <lineage>
        <taxon>Eukaryota</taxon>
        <taxon>Metazoa</taxon>
        <taxon>Ecdysozoa</taxon>
        <taxon>Arthropoda</taxon>
        <taxon>Hexapoda</taxon>
        <taxon>Insecta</taxon>
        <taxon>Pterygota</taxon>
        <taxon>Neoptera</taxon>
        <taxon>Polyneoptera</taxon>
        <taxon>Phasmatodea</taxon>
        <taxon>Timematodea</taxon>
        <taxon>Timematoidea</taxon>
        <taxon>Timematidae</taxon>
        <taxon>Timema</taxon>
    </lineage>
</organism>
<proteinExistence type="predicted"/>
<dbReference type="PANTHER" id="PTHR13228">
    <property type="entry name" value="CONSERVED OLIGOMERIC GOLGI COMPLEX COMPONENT 5"/>
    <property type="match status" value="1"/>
</dbReference>
<feature type="region of interest" description="Disordered" evidence="1">
    <location>
        <begin position="163"/>
        <end position="300"/>
    </location>
</feature>
<dbReference type="Proteomes" id="UP001153148">
    <property type="component" value="Unassembled WGS sequence"/>
</dbReference>
<protein>
    <recommendedName>
        <fullName evidence="2">Conserved oligomeric Golgi complex subunit 5 N-terminal domain-containing protein</fullName>
    </recommendedName>
</protein>
<evidence type="ECO:0000313" key="4">
    <source>
        <dbReference type="Proteomes" id="UP001153148"/>
    </source>
</evidence>
<feature type="compositionally biased region" description="Basic and acidic residues" evidence="1">
    <location>
        <begin position="269"/>
        <end position="288"/>
    </location>
</feature>
<dbReference type="InterPro" id="IPR019465">
    <property type="entry name" value="Cog5"/>
</dbReference>
<accession>A0ABN7NQZ9</accession>
<gene>
    <name evidence="3" type="ORF">TPAB3V08_LOCUS3793</name>
</gene>
<feature type="compositionally biased region" description="Basic and acidic residues" evidence="1">
    <location>
        <begin position="205"/>
        <end position="219"/>
    </location>
</feature>
<feature type="compositionally biased region" description="Basic and acidic residues" evidence="1">
    <location>
        <begin position="227"/>
        <end position="261"/>
    </location>
</feature>
<dbReference type="InterPro" id="IPR049176">
    <property type="entry name" value="COG5_N"/>
</dbReference>
<keyword evidence="4" id="KW-1185">Reference proteome</keyword>